<reference evidence="3" key="1">
    <citation type="journal article" date="2019" name="Int. J. Syst. Evol. Microbiol.">
        <title>The Global Catalogue of Microorganisms (GCM) 10K type strain sequencing project: providing services to taxonomists for standard genome sequencing and annotation.</title>
        <authorList>
            <consortium name="The Broad Institute Genomics Platform"/>
            <consortium name="The Broad Institute Genome Sequencing Center for Infectious Disease"/>
            <person name="Wu L."/>
            <person name="Ma J."/>
        </authorList>
    </citation>
    <scope>NUCLEOTIDE SEQUENCE [LARGE SCALE GENOMIC DNA]</scope>
    <source>
        <strain evidence="3">KLKA75</strain>
    </source>
</reference>
<feature type="compositionally biased region" description="Basic and acidic residues" evidence="1">
    <location>
        <begin position="209"/>
        <end position="248"/>
    </location>
</feature>
<accession>A0ABV9TW02</accession>
<sequence length="397" mass="40849">MATTIEGVAAVRGRLPRRGSARRLAERAARDALGAAGIGADGVDLLLNAGLYRDRNLGEPALAALIQEGVGAHPEDPRPGAHGTFSFDVANGSCGVLTSLQIADGFLRSGTIRRALVVASDADPGHGLAPGFPFPPWGAAAVVAGRDGPGGLAGFAWEAEPDEELFHATVGLDDDRDRFRGGNGRSRLRAERGRDGLEGGSGRAGLGAERGRDRPEGERGRDGLGAERGRDGLESERGRDGLEGERGFNRVRGGRGRDRVRGGRGLDGLGIGRGGRGRGSNRLRIERRPEFGERAAALAAKAAARLLDRAGLRPDDLDLVIPGLLEPGFLDALPGLLAVPAGVVVRPPGGARAHTAGLLVCLDAARDRPPAQRTLLLSAGAGLVAGAALLEGAPGAR</sequence>
<evidence type="ECO:0000313" key="3">
    <source>
        <dbReference type="Proteomes" id="UP001595872"/>
    </source>
</evidence>
<dbReference type="Proteomes" id="UP001595872">
    <property type="component" value="Unassembled WGS sequence"/>
</dbReference>
<dbReference type="SUPFAM" id="SSF53901">
    <property type="entry name" value="Thiolase-like"/>
    <property type="match status" value="2"/>
</dbReference>
<comment type="caution">
    <text evidence="2">The sequence shown here is derived from an EMBL/GenBank/DDBJ whole genome shotgun (WGS) entry which is preliminary data.</text>
</comment>
<proteinExistence type="predicted"/>
<evidence type="ECO:0008006" key="4">
    <source>
        <dbReference type="Google" id="ProtNLM"/>
    </source>
</evidence>
<protein>
    <recommendedName>
        <fullName evidence="4">3-oxoacyl-[acyl-carrier-protein] synthase-3</fullName>
    </recommendedName>
</protein>
<dbReference type="PANTHER" id="PTHR34069">
    <property type="entry name" value="3-OXOACYL-[ACYL-CARRIER-PROTEIN] SYNTHASE 3"/>
    <property type="match status" value="1"/>
</dbReference>
<keyword evidence="3" id="KW-1185">Reference proteome</keyword>
<name>A0ABV9TW02_9ACTN</name>
<feature type="region of interest" description="Disordered" evidence="1">
    <location>
        <begin position="174"/>
        <end position="281"/>
    </location>
</feature>
<feature type="compositionally biased region" description="Gly residues" evidence="1">
    <location>
        <begin position="263"/>
        <end position="274"/>
    </location>
</feature>
<dbReference type="SUPFAM" id="SSF51120">
    <property type="entry name" value="beta-Roll"/>
    <property type="match status" value="1"/>
</dbReference>
<dbReference type="EMBL" id="JBHSIT010000003">
    <property type="protein sequence ID" value="MFC4908154.1"/>
    <property type="molecule type" value="Genomic_DNA"/>
</dbReference>
<organism evidence="2 3">
    <name type="scientific">Actinomadura gamaensis</name>
    <dbReference type="NCBI Taxonomy" id="1763541"/>
    <lineage>
        <taxon>Bacteria</taxon>
        <taxon>Bacillati</taxon>
        <taxon>Actinomycetota</taxon>
        <taxon>Actinomycetes</taxon>
        <taxon>Streptosporangiales</taxon>
        <taxon>Thermomonosporaceae</taxon>
        <taxon>Actinomadura</taxon>
    </lineage>
</organism>
<dbReference type="InterPro" id="IPR011049">
    <property type="entry name" value="Serralysin-like_metalloprot_C"/>
</dbReference>
<feature type="compositionally biased region" description="Basic and acidic residues" evidence="1">
    <location>
        <begin position="188"/>
        <end position="197"/>
    </location>
</feature>
<dbReference type="RefSeq" id="WP_378254511.1">
    <property type="nucleotide sequence ID" value="NZ_JBHSIT010000003.1"/>
</dbReference>
<dbReference type="Gene3D" id="3.40.47.10">
    <property type="match status" value="2"/>
</dbReference>
<evidence type="ECO:0000256" key="1">
    <source>
        <dbReference type="SAM" id="MobiDB-lite"/>
    </source>
</evidence>
<evidence type="ECO:0000313" key="2">
    <source>
        <dbReference type="EMBL" id="MFC4908154.1"/>
    </source>
</evidence>
<dbReference type="InterPro" id="IPR016039">
    <property type="entry name" value="Thiolase-like"/>
</dbReference>
<dbReference type="PANTHER" id="PTHR34069:SF2">
    <property type="entry name" value="BETA-KETOACYL-[ACYL-CARRIER-PROTEIN] SYNTHASE III"/>
    <property type="match status" value="1"/>
</dbReference>
<gene>
    <name evidence="2" type="ORF">ACFPCY_12540</name>
</gene>